<keyword evidence="2" id="KW-1185">Reference proteome</keyword>
<gene>
    <name evidence="1" type="ORF">HNR51_004105</name>
</gene>
<comment type="caution">
    <text evidence="1">The sequence shown here is derived from an EMBL/GenBank/DDBJ whole genome shotgun (WGS) entry which is preliminary data.</text>
</comment>
<evidence type="ECO:0000313" key="2">
    <source>
        <dbReference type="Proteomes" id="UP000543554"/>
    </source>
</evidence>
<evidence type="ECO:0000313" key="1">
    <source>
        <dbReference type="EMBL" id="MBA8915009.1"/>
    </source>
</evidence>
<name>A0AA40S5N8_9HYPH</name>
<protein>
    <submittedName>
        <fullName evidence="1">Uncharacterized protein</fullName>
    </submittedName>
</protein>
<dbReference type="AlphaFoldDB" id="A0AA40S5N8"/>
<organism evidence="1 2">
    <name type="scientific">Methylorubrum thiocyanatum</name>
    <dbReference type="NCBI Taxonomy" id="47958"/>
    <lineage>
        <taxon>Bacteria</taxon>
        <taxon>Pseudomonadati</taxon>
        <taxon>Pseudomonadota</taxon>
        <taxon>Alphaproteobacteria</taxon>
        <taxon>Hyphomicrobiales</taxon>
        <taxon>Methylobacteriaceae</taxon>
        <taxon>Methylorubrum</taxon>
    </lineage>
</organism>
<proteinExistence type="predicted"/>
<accession>A0AA40S5N8</accession>
<dbReference type="EMBL" id="JACJIB010000007">
    <property type="protein sequence ID" value="MBA8915009.1"/>
    <property type="molecule type" value="Genomic_DNA"/>
</dbReference>
<reference evidence="1 2" key="1">
    <citation type="submission" date="2020-08" db="EMBL/GenBank/DDBJ databases">
        <title>Genomic Encyclopedia of Type Strains, Phase IV (KMG-IV): sequencing the most valuable type-strain genomes for metagenomic binning, comparative biology and taxonomic classification.</title>
        <authorList>
            <person name="Goeker M."/>
        </authorList>
    </citation>
    <scope>NUCLEOTIDE SEQUENCE [LARGE SCALE GENOMIC DNA]</scope>
    <source>
        <strain evidence="1 2">DSM 11490</strain>
    </source>
</reference>
<sequence>MACIHRFERPLGPGQLVSWIGVYKEGFPSREAVAAFAEAQIVSYQVQGYSEEEGYWWFREASGSRTTILAVYSDGQNLVIG</sequence>
<dbReference type="Proteomes" id="UP000543554">
    <property type="component" value="Unassembled WGS sequence"/>
</dbReference>